<evidence type="ECO:0000256" key="6">
    <source>
        <dbReference type="SAM" id="MobiDB-lite"/>
    </source>
</evidence>
<keyword evidence="5" id="KW-0539">Nucleus</keyword>
<dbReference type="CDD" id="cd10017">
    <property type="entry name" value="B3_DNA"/>
    <property type="match status" value="2"/>
</dbReference>
<evidence type="ECO:0000256" key="1">
    <source>
        <dbReference type="ARBA" id="ARBA00004123"/>
    </source>
</evidence>
<feature type="region of interest" description="Disordered" evidence="6">
    <location>
        <begin position="117"/>
        <end position="150"/>
    </location>
</feature>
<dbReference type="PANTHER" id="PTHR31920:SF135">
    <property type="entry name" value="B3 DOMAIN-CONTAINING PROTEIN OS03G0621600-RELATED"/>
    <property type="match status" value="1"/>
</dbReference>
<dbReference type="InterPro" id="IPR015300">
    <property type="entry name" value="DNA-bd_pseudobarrel_sf"/>
</dbReference>
<accession>A0A4D6N3Z1</accession>
<name>A0A4D6N3Z1_VIGUN</name>
<dbReference type="Proteomes" id="UP000501690">
    <property type="component" value="Linkage Group LG9"/>
</dbReference>
<keyword evidence="9" id="KW-1185">Reference proteome</keyword>
<evidence type="ECO:0000256" key="4">
    <source>
        <dbReference type="ARBA" id="ARBA00023163"/>
    </source>
</evidence>
<dbReference type="GO" id="GO:0003677">
    <property type="term" value="F:DNA binding"/>
    <property type="evidence" value="ECO:0007669"/>
    <property type="project" value="UniProtKB-KW"/>
</dbReference>
<protein>
    <recommendedName>
        <fullName evidence="7">TF-B3 domain-containing protein</fullName>
    </recommendedName>
</protein>
<gene>
    <name evidence="8" type="ORF">DEO72_LG9g3505</name>
</gene>
<reference evidence="8 9" key="1">
    <citation type="submission" date="2019-04" db="EMBL/GenBank/DDBJ databases">
        <title>An improved genome assembly and genetic linkage map for asparagus bean, Vigna unguiculata ssp. sesquipedialis.</title>
        <authorList>
            <person name="Xia Q."/>
            <person name="Zhang R."/>
            <person name="Dong Y."/>
        </authorList>
    </citation>
    <scope>NUCLEOTIDE SEQUENCE [LARGE SCALE GENOMIC DNA]</scope>
    <source>
        <tissue evidence="8">Leaf</tissue>
    </source>
</reference>
<dbReference type="Gene3D" id="2.40.330.10">
    <property type="entry name" value="DNA-binding pseudobarrel domain"/>
    <property type="match status" value="3"/>
</dbReference>
<dbReference type="SUPFAM" id="SSF101936">
    <property type="entry name" value="DNA-binding pseudobarrel domain"/>
    <property type="match status" value="3"/>
</dbReference>
<feature type="domain" description="TF-B3" evidence="7">
    <location>
        <begin position="173"/>
        <end position="265"/>
    </location>
</feature>
<feature type="compositionally biased region" description="Low complexity" evidence="6">
    <location>
        <begin position="117"/>
        <end position="130"/>
    </location>
</feature>
<dbReference type="GO" id="GO:0005634">
    <property type="term" value="C:nucleus"/>
    <property type="evidence" value="ECO:0007669"/>
    <property type="project" value="UniProtKB-SubCell"/>
</dbReference>
<keyword evidence="2" id="KW-0805">Transcription regulation</keyword>
<dbReference type="PANTHER" id="PTHR31920">
    <property type="entry name" value="B3 DOMAIN-CONTAINING"/>
    <property type="match status" value="1"/>
</dbReference>
<evidence type="ECO:0000256" key="5">
    <source>
        <dbReference type="ARBA" id="ARBA00023242"/>
    </source>
</evidence>
<proteinExistence type="predicted"/>
<evidence type="ECO:0000313" key="8">
    <source>
        <dbReference type="EMBL" id="QCE08476.1"/>
    </source>
</evidence>
<dbReference type="EMBL" id="CP039353">
    <property type="protein sequence ID" value="QCE08476.1"/>
    <property type="molecule type" value="Genomic_DNA"/>
</dbReference>
<dbReference type="InterPro" id="IPR003340">
    <property type="entry name" value="B3_DNA-bd"/>
</dbReference>
<dbReference type="AlphaFoldDB" id="A0A4D6N3Z1"/>
<dbReference type="Pfam" id="PF02362">
    <property type="entry name" value="B3"/>
    <property type="match status" value="2"/>
</dbReference>
<evidence type="ECO:0000256" key="3">
    <source>
        <dbReference type="ARBA" id="ARBA00023125"/>
    </source>
</evidence>
<keyword evidence="4" id="KW-0804">Transcription</keyword>
<organism evidence="8 9">
    <name type="scientific">Vigna unguiculata</name>
    <name type="common">Cowpea</name>
    <dbReference type="NCBI Taxonomy" id="3917"/>
    <lineage>
        <taxon>Eukaryota</taxon>
        <taxon>Viridiplantae</taxon>
        <taxon>Streptophyta</taxon>
        <taxon>Embryophyta</taxon>
        <taxon>Tracheophyta</taxon>
        <taxon>Spermatophyta</taxon>
        <taxon>Magnoliopsida</taxon>
        <taxon>eudicotyledons</taxon>
        <taxon>Gunneridae</taxon>
        <taxon>Pentapetalae</taxon>
        <taxon>rosids</taxon>
        <taxon>fabids</taxon>
        <taxon>Fabales</taxon>
        <taxon>Fabaceae</taxon>
        <taxon>Papilionoideae</taxon>
        <taxon>50 kb inversion clade</taxon>
        <taxon>NPAAA clade</taxon>
        <taxon>indigoferoid/millettioid clade</taxon>
        <taxon>Phaseoleae</taxon>
        <taxon>Vigna</taxon>
    </lineage>
</organism>
<comment type="subcellular location">
    <subcellularLocation>
        <location evidence="1">Nucleus</location>
    </subcellularLocation>
</comment>
<evidence type="ECO:0000313" key="9">
    <source>
        <dbReference type="Proteomes" id="UP000501690"/>
    </source>
</evidence>
<dbReference type="InterPro" id="IPR050655">
    <property type="entry name" value="Plant_B3_domain"/>
</dbReference>
<sequence length="384" mass="43197">MSSTCPEIDPLSSEISFFKIIVHTTLQEGKIMIPKKFTMKYGAILSNPVFLEVPNGIEWEVCWTKDGAGHVWLEKGWKEFATYYSLGYGHLVVFKYQQTCTLEVHIFDASGTEINYPSNSTPTSPSLPGPSKKRMTHSSGVVGQSSSLPQHVQDKVDQVQENSSCSIRSETPSFMVAMKDSNVYGYVLVIPSVFVKKYLKEMATQDILLQVLDGRTWQMTLKHGRIIKGWRAFASNNDLNVGDVCIFELTDSQTPCFKVSIIPISQGREDVDLTKIRGLKCINTFPINGFILNSCGFSVMSFTNGAMLEAENFASENPFFALHIRANDRGDCRPRVPLDFVEQYFNKKQVVMLQFRNKLWRVKLIGDVPTKLSKGWGPFAKALL</sequence>
<keyword evidence="3" id="KW-0238">DNA-binding</keyword>
<dbReference type="SMART" id="SM01019">
    <property type="entry name" value="B3"/>
    <property type="match status" value="2"/>
</dbReference>
<dbReference type="PROSITE" id="PS50863">
    <property type="entry name" value="B3"/>
    <property type="match status" value="2"/>
</dbReference>
<evidence type="ECO:0000256" key="2">
    <source>
        <dbReference type="ARBA" id="ARBA00023015"/>
    </source>
</evidence>
<feature type="domain" description="TF-B3" evidence="7">
    <location>
        <begin position="16"/>
        <end position="110"/>
    </location>
</feature>
<evidence type="ECO:0000259" key="7">
    <source>
        <dbReference type="PROSITE" id="PS50863"/>
    </source>
</evidence>
<feature type="compositionally biased region" description="Polar residues" evidence="6">
    <location>
        <begin position="137"/>
        <end position="150"/>
    </location>
</feature>